<accession>A0A1J6HDA9</accession>
<protein>
    <recommendedName>
        <fullName evidence="3">Transposase</fullName>
    </recommendedName>
</protein>
<evidence type="ECO:0008006" key="3">
    <source>
        <dbReference type="Google" id="ProtNLM"/>
    </source>
</evidence>
<dbReference type="EMBL" id="MOEC01000047">
    <property type="protein sequence ID" value="OIS90561.1"/>
    <property type="molecule type" value="Genomic_DNA"/>
</dbReference>
<dbReference type="AlphaFoldDB" id="A0A1J6HDA9"/>
<comment type="caution">
    <text evidence="1">The sequence shown here is derived from an EMBL/GenBank/DDBJ whole genome shotgun (WGS) entry which is preliminary data.</text>
</comment>
<dbReference type="Proteomes" id="UP000182985">
    <property type="component" value="Unassembled WGS sequence"/>
</dbReference>
<evidence type="ECO:0000313" key="2">
    <source>
        <dbReference type="Proteomes" id="UP000182985"/>
    </source>
</evidence>
<evidence type="ECO:0000313" key="1">
    <source>
        <dbReference type="EMBL" id="OIS90561.1"/>
    </source>
</evidence>
<proteinExistence type="predicted"/>
<keyword evidence="2" id="KW-1185">Reference proteome</keyword>
<sequence length="83" mass="9009">MPKIGWVRFRDTRPLRGKVNNATISLCPNGWHIAFSLAIEHVAPTNIAPAVGIDRGVANTLALSTGEHISVPASLADLDRRQR</sequence>
<reference evidence="1 2" key="1">
    <citation type="submission" date="2016-10" db="EMBL/GenBank/DDBJ databases">
        <title>The Draft Genome Sequence of the Potato Rhizosphere Bacteria Ochrobactrum sp. IPA7.2.</title>
        <authorList>
            <person name="Gogoleva N.E."/>
            <person name="Khlopko Y.A."/>
            <person name="Burygin G.L."/>
            <person name="Plotnikov A.O."/>
        </authorList>
    </citation>
    <scope>NUCLEOTIDE SEQUENCE [LARGE SCALE GENOMIC DNA]</scope>
    <source>
        <strain evidence="1 2">IPA7.2</strain>
    </source>
</reference>
<dbReference type="OrthoDB" id="7593314at2"/>
<gene>
    <name evidence="1" type="ORF">BLA27_26085</name>
</gene>
<dbReference type="RefSeq" id="WP_071634187.1">
    <property type="nucleotide sequence ID" value="NZ_MOEC01000047.1"/>
</dbReference>
<name>A0A1J6HDA9_9HYPH</name>
<organism evidence="1 2">
    <name type="scientific">Brucella cytisi</name>
    <dbReference type="NCBI Taxonomy" id="407152"/>
    <lineage>
        <taxon>Bacteria</taxon>
        <taxon>Pseudomonadati</taxon>
        <taxon>Pseudomonadota</taxon>
        <taxon>Alphaproteobacteria</taxon>
        <taxon>Hyphomicrobiales</taxon>
        <taxon>Brucellaceae</taxon>
        <taxon>Brucella/Ochrobactrum group</taxon>
        <taxon>Brucella</taxon>
    </lineage>
</organism>